<sequence length="108" mass="12114">MREEPTPRRDTLLLIITGYLTVDPAQRDAFVAAHHDLLARARRAPGCLDIAITADPLDPARVNNLERWESREHIDAWRRVANAPDTGIAIRSDTVMEYSVDGVRPPFG</sequence>
<reference evidence="2 3" key="1">
    <citation type="submission" date="2017-02" db="EMBL/GenBank/DDBJ databases">
        <title>Draft genome of Saccharomonospora sp. 154.</title>
        <authorList>
            <person name="Alonso-Carmona G.S."/>
            <person name="De La Haba R."/>
            <person name="Vera-Gargallo B."/>
            <person name="Sandoval-Trujillo A.H."/>
            <person name="Ramirez-Duran N."/>
            <person name="Ventosa A."/>
        </authorList>
    </citation>
    <scope>NUCLEOTIDE SEQUENCE [LARGE SCALE GENOMIC DNA]</scope>
    <source>
        <strain evidence="2 3">LRS4.154</strain>
    </source>
</reference>
<accession>A0A1V8ZYS4</accession>
<dbReference type="SUPFAM" id="SSF54909">
    <property type="entry name" value="Dimeric alpha+beta barrel"/>
    <property type="match status" value="1"/>
</dbReference>
<comment type="caution">
    <text evidence="2">The sequence shown here is derived from an EMBL/GenBank/DDBJ whole genome shotgun (WGS) entry which is preliminary data.</text>
</comment>
<dbReference type="STRING" id="1962155.B1813_18390"/>
<organism evidence="2 3">
    <name type="scientific">Saccharomonospora piscinae</name>
    <dbReference type="NCBI Taxonomy" id="687388"/>
    <lineage>
        <taxon>Bacteria</taxon>
        <taxon>Bacillati</taxon>
        <taxon>Actinomycetota</taxon>
        <taxon>Actinomycetes</taxon>
        <taxon>Pseudonocardiales</taxon>
        <taxon>Pseudonocardiaceae</taxon>
        <taxon>Saccharomonospora</taxon>
    </lineage>
</organism>
<name>A0A1V8ZYS4_SACPI</name>
<dbReference type="InterPro" id="IPR011008">
    <property type="entry name" value="Dimeric_a/b-barrel"/>
</dbReference>
<dbReference type="Pfam" id="PF03992">
    <property type="entry name" value="ABM"/>
    <property type="match status" value="1"/>
</dbReference>
<dbReference type="Proteomes" id="UP000192591">
    <property type="component" value="Unassembled WGS sequence"/>
</dbReference>
<dbReference type="PROSITE" id="PS51725">
    <property type="entry name" value="ABM"/>
    <property type="match status" value="1"/>
</dbReference>
<protein>
    <submittedName>
        <fullName evidence="2">Antibiotic biosynthesis monooxygenase</fullName>
    </submittedName>
</protein>
<dbReference type="InterPro" id="IPR007138">
    <property type="entry name" value="ABM_dom"/>
</dbReference>
<keyword evidence="2" id="KW-0560">Oxidoreductase</keyword>
<evidence type="ECO:0000259" key="1">
    <source>
        <dbReference type="PROSITE" id="PS51725"/>
    </source>
</evidence>
<dbReference type="AlphaFoldDB" id="A0A1V8ZYS4"/>
<dbReference type="RefSeq" id="WP_037335308.1">
    <property type="nucleotide sequence ID" value="NZ_AZUM01000005.1"/>
</dbReference>
<keyword evidence="3" id="KW-1185">Reference proteome</keyword>
<dbReference type="Gene3D" id="3.30.70.100">
    <property type="match status" value="1"/>
</dbReference>
<gene>
    <name evidence="2" type="ORF">B1813_18390</name>
</gene>
<keyword evidence="2" id="KW-0503">Monooxygenase</keyword>
<evidence type="ECO:0000313" key="2">
    <source>
        <dbReference type="EMBL" id="OQO89824.1"/>
    </source>
</evidence>
<dbReference type="GO" id="GO:0004497">
    <property type="term" value="F:monooxygenase activity"/>
    <property type="evidence" value="ECO:0007669"/>
    <property type="project" value="UniProtKB-KW"/>
</dbReference>
<feature type="domain" description="ABM" evidence="1">
    <location>
        <begin position="14"/>
        <end position="107"/>
    </location>
</feature>
<evidence type="ECO:0000313" key="3">
    <source>
        <dbReference type="Proteomes" id="UP000192591"/>
    </source>
</evidence>
<proteinExistence type="predicted"/>
<dbReference type="EMBL" id="MWIH01000008">
    <property type="protein sequence ID" value="OQO89824.1"/>
    <property type="molecule type" value="Genomic_DNA"/>
</dbReference>